<dbReference type="GO" id="GO:0042301">
    <property type="term" value="F:phosphate ion binding"/>
    <property type="evidence" value="ECO:0007669"/>
    <property type="project" value="InterPro"/>
</dbReference>
<dbReference type="GO" id="GO:0043190">
    <property type="term" value="C:ATP-binding cassette (ABC) transporter complex"/>
    <property type="evidence" value="ECO:0007669"/>
    <property type="project" value="InterPro"/>
</dbReference>
<keyword evidence="5 7" id="KW-0813">Transport</keyword>
<keyword evidence="6 7" id="KW-0592">Phosphate transport</keyword>
<dbReference type="PANTHER" id="PTHR42996:SF1">
    <property type="entry name" value="PHOSPHATE-BINDING PROTEIN PSTS"/>
    <property type="match status" value="1"/>
</dbReference>
<dbReference type="SUPFAM" id="SSF53850">
    <property type="entry name" value="Periplasmic binding protein-like II"/>
    <property type="match status" value="1"/>
</dbReference>
<comment type="similarity">
    <text evidence="2 7">Belongs to the PstS family.</text>
</comment>
<keyword evidence="11" id="KW-1185">Reference proteome</keyword>
<evidence type="ECO:0000256" key="2">
    <source>
        <dbReference type="ARBA" id="ARBA00008725"/>
    </source>
</evidence>
<comment type="subunit">
    <text evidence="3 7">The complex is composed of two ATP-binding proteins (PstB), two transmembrane proteins (PstC and PstA) and a solute-binding protein (PstS).</text>
</comment>
<dbReference type="GO" id="GO:0035435">
    <property type="term" value="P:phosphate ion transmembrane transport"/>
    <property type="evidence" value="ECO:0007669"/>
    <property type="project" value="InterPro"/>
</dbReference>
<evidence type="ECO:0000256" key="6">
    <source>
        <dbReference type="ARBA" id="ARBA00022592"/>
    </source>
</evidence>
<gene>
    <name evidence="10" type="primary">pstS</name>
    <name evidence="10" type="ORF">J5Y10_11655</name>
</gene>
<evidence type="ECO:0000256" key="4">
    <source>
        <dbReference type="ARBA" id="ARBA00021889"/>
    </source>
</evidence>
<dbReference type="InterPro" id="IPR050962">
    <property type="entry name" value="Phosphate-bind_PstS"/>
</dbReference>
<evidence type="ECO:0000256" key="3">
    <source>
        <dbReference type="ARBA" id="ARBA00011529"/>
    </source>
</evidence>
<dbReference type="InterPro" id="IPR005673">
    <property type="entry name" value="ABC_phos-bd_PstS"/>
</dbReference>
<dbReference type="InterPro" id="IPR024370">
    <property type="entry name" value="PBP_domain"/>
</dbReference>
<comment type="caution">
    <text evidence="10">The sequence shown here is derived from an EMBL/GenBank/DDBJ whole genome shotgun (WGS) entry which is preliminary data.</text>
</comment>
<evidence type="ECO:0000256" key="5">
    <source>
        <dbReference type="ARBA" id="ARBA00022448"/>
    </source>
</evidence>
<dbReference type="AlphaFoldDB" id="A0A940MWN2"/>
<protein>
    <recommendedName>
        <fullName evidence="4 7">Phosphate-binding protein PstS</fullName>
    </recommendedName>
</protein>
<dbReference type="EMBL" id="JAGIZA010000006">
    <property type="protein sequence ID" value="MBP0493431.1"/>
    <property type="molecule type" value="Genomic_DNA"/>
</dbReference>
<evidence type="ECO:0000259" key="9">
    <source>
        <dbReference type="Pfam" id="PF12849"/>
    </source>
</evidence>
<evidence type="ECO:0000313" key="10">
    <source>
        <dbReference type="EMBL" id="MBP0493431.1"/>
    </source>
</evidence>
<organism evidence="10 11">
    <name type="scientific">Roseomonas indoligenes</name>
    <dbReference type="NCBI Taxonomy" id="2820811"/>
    <lineage>
        <taxon>Bacteria</taxon>
        <taxon>Pseudomonadati</taxon>
        <taxon>Pseudomonadota</taxon>
        <taxon>Alphaproteobacteria</taxon>
        <taxon>Acetobacterales</taxon>
        <taxon>Roseomonadaceae</taxon>
        <taxon>Roseomonas</taxon>
    </lineage>
</organism>
<dbReference type="Proteomes" id="UP000677537">
    <property type="component" value="Unassembled WGS sequence"/>
</dbReference>
<proteinExistence type="inferred from homology"/>
<feature type="chain" id="PRO_5037128907" description="Phosphate-binding protein PstS" evidence="8">
    <location>
        <begin position="24"/>
        <end position="346"/>
    </location>
</feature>
<dbReference type="CDD" id="cd13565">
    <property type="entry name" value="PBP2_PstS"/>
    <property type="match status" value="1"/>
</dbReference>
<name>A0A940MWN2_9PROT</name>
<reference evidence="10" key="1">
    <citation type="submission" date="2021-03" db="EMBL/GenBank/DDBJ databases">
        <authorList>
            <person name="So Y."/>
        </authorList>
    </citation>
    <scope>NUCLEOTIDE SEQUENCE</scope>
    <source>
        <strain evidence="10">SG15</strain>
    </source>
</reference>
<comment type="function">
    <text evidence="1 7">Part of the ABC transporter complex PstSACB involved in phosphate import.</text>
</comment>
<dbReference type="Gene3D" id="3.40.190.10">
    <property type="entry name" value="Periplasmic binding protein-like II"/>
    <property type="match status" value="2"/>
</dbReference>
<keyword evidence="8" id="KW-0732">Signal</keyword>
<evidence type="ECO:0000256" key="1">
    <source>
        <dbReference type="ARBA" id="ARBA00002841"/>
    </source>
</evidence>
<dbReference type="NCBIfam" id="NF008171">
    <property type="entry name" value="PRK10918.1"/>
    <property type="match status" value="1"/>
</dbReference>
<feature type="domain" description="PBP" evidence="9">
    <location>
        <begin position="23"/>
        <end position="305"/>
    </location>
</feature>
<evidence type="ECO:0000256" key="7">
    <source>
        <dbReference type="PIRNR" id="PIRNR002756"/>
    </source>
</evidence>
<feature type="signal peptide" evidence="8">
    <location>
        <begin position="1"/>
        <end position="23"/>
    </location>
</feature>
<dbReference type="Pfam" id="PF12849">
    <property type="entry name" value="PBP_like_2"/>
    <property type="match status" value="1"/>
</dbReference>
<sequence length="346" mass="36502">MPVITRRIALAGLVALAATPALAQTAQITGAGASFPNPVYQRWGEGAKAANIQLNYQSVGSGAGVNQIRNRTVDFGATDAPLTQQQLTEGNLLQFPTVMGAVVPIVNIPGVAADQLRLTGEVLADIYAGKITKWNDPRIVELNSGVTLPNLAIAPVYRADASGTSFVFTSYLAAVSESWKSSVGAGTSVKWATGAGARGNEGVAGTVRNTRGGIGYVENAYATQNRLATVQLRNKAGQYVKPTMETFAAAASNANWNVPGMAASIIDQQGANSWPIVSPTFILLPTNPTDAAKTRAVMRFFDWAYTNGAATARELEYIPLPETVQNAVRSAWGQIRVDGQPAWPAR</sequence>
<dbReference type="PANTHER" id="PTHR42996">
    <property type="entry name" value="PHOSPHATE-BINDING PROTEIN PSTS"/>
    <property type="match status" value="1"/>
</dbReference>
<accession>A0A940MWN2</accession>
<dbReference type="RefSeq" id="WP_209373757.1">
    <property type="nucleotide sequence ID" value="NZ_JAGIZA010000006.1"/>
</dbReference>
<evidence type="ECO:0000256" key="8">
    <source>
        <dbReference type="SAM" id="SignalP"/>
    </source>
</evidence>
<evidence type="ECO:0000313" key="11">
    <source>
        <dbReference type="Proteomes" id="UP000677537"/>
    </source>
</evidence>
<dbReference type="NCBIfam" id="TIGR00975">
    <property type="entry name" value="3a0107s03"/>
    <property type="match status" value="1"/>
</dbReference>
<dbReference type="PIRSF" id="PIRSF002756">
    <property type="entry name" value="PstS"/>
    <property type="match status" value="1"/>
</dbReference>